<proteinExistence type="predicted"/>
<dbReference type="Proteomes" id="UP000464374">
    <property type="component" value="Chromosome"/>
</dbReference>
<reference evidence="2 3" key="1">
    <citation type="submission" date="2020-01" db="EMBL/GenBank/DDBJ databases">
        <title>Complete genome sequence of a human oral phylogroup 1 Treponema sp. strain ATCC 700766, originally isolated from periodontitis dental plaque.</title>
        <authorList>
            <person name="Chan Y."/>
            <person name="Huo Y.-B."/>
            <person name="Yu X.-L."/>
            <person name="Zeng H."/>
            <person name="Leung W.-K."/>
            <person name="Watt R.M."/>
        </authorList>
    </citation>
    <scope>NUCLEOTIDE SEQUENCE [LARGE SCALE GENOMIC DNA]</scope>
    <source>
        <strain evidence="2 3">OMZ 804</strain>
    </source>
</reference>
<organism evidence="2 3">
    <name type="scientific">Treponema vincentii</name>
    <dbReference type="NCBI Taxonomy" id="69710"/>
    <lineage>
        <taxon>Bacteria</taxon>
        <taxon>Pseudomonadati</taxon>
        <taxon>Spirochaetota</taxon>
        <taxon>Spirochaetia</taxon>
        <taxon>Spirochaetales</taxon>
        <taxon>Treponemataceae</taxon>
        <taxon>Treponema</taxon>
    </lineage>
</organism>
<dbReference type="InterPro" id="IPR007060">
    <property type="entry name" value="FtsL/DivIC"/>
</dbReference>
<evidence type="ECO:0000256" key="1">
    <source>
        <dbReference type="SAM" id="Phobius"/>
    </source>
</evidence>
<gene>
    <name evidence="2" type="ORF">GWP43_03985</name>
</gene>
<dbReference type="EMBL" id="CP048020">
    <property type="protein sequence ID" value="QHX42746.1"/>
    <property type="molecule type" value="Genomic_DNA"/>
</dbReference>
<name>A0A6P1XYU6_9SPIR</name>
<evidence type="ECO:0000313" key="3">
    <source>
        <dbReference type="Proteomes" id="UP000464374"/>
    </source>
</evidence>
<protein>
    <submittedName>
        <fullName evidence="2">Septum formation initiator family protein</fullName>
    </submittedName>
</protein>
<keyword evidence="1" id="KW-0472">Membrane</keyword>
<keyword evidence="1" id="KW-0812">Transmembrane</keyword>
<sequence>MKFYLKAITPIFVFAFFYSFLSICLGARGFFARQQLKRQHEALVRHVQLLSDIGEDLNIRIANLSSDPQTIVVYAHELGYVQKNERLIKLMNFSGAAERTEDAGVVYLIEAPRYLPDTVCKTIAVSMSIIVIICEMIGSKKNAHSKKSS</sequence>
<dbReference type="Pfam" id="PF04977">
    <property type="entry name" value="DivIC"/>
    <property type="match status" value="1"/>
</dbReference>
<keyword evidence="1" id="KW-1133">Transmembrane helix</keyword>
<dbReference type="AlphaFoldDB" id="A0A6P1XYU6"/>
<feature type="transmembrane region" description="Helical" evidence="1">
    <location>
        <begin position="12"/>
        <end position="31"/>
    </location>
</feature>
<accession>A0A6P1XYU6</accession>
<evidence type="ECO:0000313" key="2">
    <source>
        <dbReference type="EMBL" id="QHX42746.1"/>
    </source>
</evidence>
<dbReference type="KEGG" id="trz:GWP43_03985"/>